<dbReference type="InterPro" id="IPR011032">
    <property type="entry name" value="GroES-like_sf"/>
</dbReference>
<evidence type="ECO:0000256" key="8">
    <source>
        <dbReference type="ARBA" id="ARBA00023098"/>
    </source>
</evidence>
<organism evidence="14 15">
    <name type="scientific">Amorphotheca resinae ATCC 22711</name>
    <dbReference type="NCBI Taxonomy" id="857342"/>
    <lineage>
        <taxon>Eukaryota</taxon>
        <taxon>Fungi</taxon>
        <taxon>Dikarya</taxon>
        <taxon>Ascomycota</taxon>
        <taxon>Pezizomycotina</taxon>
        <taxon>Leotiomycetes</taxon>
        <taxon>Helotiales</taxon>
        <taxon>Amorphothecaceae</taxon>
        <taxon>Amorphotheca</taxon>
    </lineage>
</organism>
<dbReference type="PANTHER" id="PTHR43981">
    <property type="entry name" value="ENOYL-[ACYL-CARRIER-PROTEIN] REDUCTASE, MITOCHONDRIAL"/>
    <property type="match status" value="1"/>
</dbReference>
<dbReference type="InterPro" id="IPR051034">
    <property type="entry name" value="Mito_Enoyl-ACP_Reductase"/>
</dbReference>
<dbReference type="GeneID" id="36570886"/>
<sequence length="559" mass="62262">MSASALAFDKVGSTPTENLHFHHFDPPDLQHNEVLIEMIAAPVNPQDIMVLLGRYPVSPSFKIYEESIPGYDGVARVASVHPSVLTNGTLKPGDLVIPTRHGVGTWRTHAVLPANLLLKISPEVDCRIAAVLRMGVTPAYLLLEDMAVLRPGDWIIQNAASGVIAQFVTQFAQIRGLHTISVVRDREDIEQLRAELQSRGADIVITQSELEAKGAASFEKEGKRIMLALDAVFGHSGSALATQLSPDATYINYGSLGDPQGTVGIQITQQQLFWKQITFKNFRLTQCLGMRSQAQINDMMTWFGELAVKGFLQIPRVETVQWSESVIDLIRLQSEDILRGSKFTSKIMASWDNREVTNRHLLPYVDAESAPPEVAAALNTLPFQRNIFKLLANAQVNFPPFMKLLATCWNPDLSLRSSEYQVTVLRTASLLDAPYEWDVNEPVARVLGFDTDEKLHLIRIGDLSNTQFFTPRHRLISQMVFQLVHDNVVSEATMRQAIELLGNAATMEVMMIHGVYSMLARIMNSVRIDFDPPIPGLEDKLRKYNAVAIQKEKEAAAQD</sequence>
<dbReference type="InterPro" id="IPR020843">
    <property type="entry name" value="ER"/>
</dbReference>
<dbReference type="OrthoDB" id="7482721at2759"/>
<dbReference type="SUPFAM" id="SSF51735">
    <property type="entry name" value="NAD(P)-binding Rossmann-fold domains"/>
    <property type="match status" value="1"/>
</dbReference>
<dbReference type="SUPFAM" id="SSF50129">
    <property type="entry name" value="GroES-like"/>
    <property type="match status" value="1"/>
</dbReference>
<dbReference type="GO" id="GO:0141148">
    <property type="term" value="F:enoyl-[acyl-carrier-protein] reductase (NADPH) activity"/>
    <property type="evidence" value="ECO:0007669"/>
    <property type="project" value="UniProtKB-EC"/>
</dbReference>
<feature type="domain" description="Enoyl reductase (ER)" evidence="13">
    <location>
        <begin position="14"/>
        <end position="349"/>
    </location>
</feature>
<evidence type="ECO:0000256" key="6">
    <source>
        <dbReference type="ARBA" id="ARBA00022946"/>
    </source>
</evidence>
<keyword evidence="9" id="KW-0496">Mitochondrion</keyword>
<dbReference type="GO" id="GO:0005739">
    <property type="term" value="C:mitochondrion"/>
    <property type="evidence" value="ECO:0007669"/>
    <property type="project" value="UniProtKB-SubCell"/>
</dbReference>
<evidence type="ECO:0000313" key="14">
    <source>
        <dbReference type="EMBL" id="PSS12832.1"/>
    </source>
</evidence>
<dbReference type="SUPFAM" id="SSF69118">
    <property type="entry name" value="AhpD-like"/>
    <property type="match status" value="1"/>
</dbReference>
<dbReference type="InterPro" id="IPR036291">
    <property type="entry name" value="NAD(P)-bd_dom_sf"/>
</dbReference>
<evidence type="ECO:0000256" key="5">
    <source>
        <dbReference type="ARBA" id="ARBA00022857"/>
    </source>
</evidence>
<evidence type="ECO:0000256" key="10">
    <source>
        <dbReference type="ARBA" id="ARBA00023160"/>
    </source>
</evidence>
<dbReference type="Gene3D" id="1.20.1290.10">
    <property type="entry name" value="AhpD-like"/>
    <property type="match status" value="1"/>
</dbReference>
<comment type="subcellular location">
    <subcellularLocation>
        <location evidence="1">Mitochondrion</location>
    </subcellularLocation>
</comment>
<evidence type="ECO:0000256" key="3">
    <source>
        <dbReference type="ARBA" id="ARBA00022516"/>
    </source>
</evidence>
<protein>
    <recommendedName>
        <fullName evidence="11">enoyl-[acyl-carrier-protein] reductase</fullName>
        <ecNumber evidence="11">1.3.1.104</ecNumber>
    </recommendedName>
</protein>
<dbReference type="RefSeq" id="XP_024718823.1">
    <property type="nucleotide sequence ID" value="XM_024862805.1"/>
</dbReference>
<dbReference type="InterPro" id="IPR013154">
    <property type="entry name" value="ADH-like_N"/>
</dbReference>
<dbReference type="CDD" id="cd08290">
    <property type="entry name" value="ETR"/>
    <property type="match status" value="1"/>
</dbReference>
<keyword evidence="10" id="KW-0275">Fatty acid biosynthesis</keyword>
<dbReference type="PANTHER" id="PTHR43981:SF2">
    <property type="entry name" value="ENOYL-[ACYL-CARRIER-PROTEIN] REDUCTASE, MITOCHONDRIAL"/>
    <property type="match status" value="1"/>
</dbReference>
<evidence type="ECO:0000256" key="4">
    <source>
        <dbReference type="ARBA" id="ARBA00022832"/>
    </source>
</evidence>
<dbReference type="GO" id="GO:0006633">
    <property type="term" value="P:fatty acid biosynthetic process"/>
    <property type="evidence" value="ECO:0007669"/>
    <property type="project" value="UniProtKB-KW"/>
</dbReference>
<keyword evidence="4" id="KW-0276">Fatty acid metabolism</keyword>
<evidence type="ECO:0000256" key="12">
    <source>
        <dbReference type="ARBA" id="ARBA00048843"/>
    </source>
</evidence>
<dbReference type="STRING" id="857342.A0A2T3AVY3"/>
<evidence type="ECO:0000256" key="2">
    <source>
        <dbReference type="ARBA" id="ARBA00010371"/>
    </source>
</evidence>
<keyword evidence="8" id="KW-0443">Lipid metabolism</keyword>
<dbReference type="InParanoid" id="A0A2T3AVY3"/>
<evidence type="ECO:0000256" key="7">
    <source>
        <dbReference type="ARBA" id="ARBA00023002"/>
    </source>
</evidence>
<dbReference type="SMART" id="SM00829">
    <property type="entry name" value="PKS_ER"/>
    <property type="match status" value="1"/>
</dbReference>
<keyword evidence="6" id="KW-0809">Transit peptide</keyword>
<keyword evidence="7" id="KW-0560">Oxidoreductase</keyword>
<dbReference type="Proteomes" id="UP000241818">
    <property type="component" value="Unassembled WGS sequence"/>
</dbReference>
<evidence type="ECO:0000259" key="13">
    <source>
        <dbReference type="SMART" id="SM00829"/>
    </source>
</evidence>
<dbReference type="AlphaFoldDB" id="A0A2T3AVY3"/>
<dbReference type="EC" id="1.3.1.104" evidence="11"/>
<name>A0A2T3AVY3_AMORE</name>
<accession>A0A2T3AVY3</accession>
<dbReference type="Pfam" id="PF08240">
    <property type="entry name" value="ADH_N"/>
    <property type="match status" value="1"/>
</dbReference>
<keyword evidence="15" id="KW-1185">Reference proteome</keyword>
<keyword evidence="3" id="KW-0444">Lipid biosynthesis</keyword>
<comment type="similarity">
    <text evidence="2">Belongs to the zinc-containing alcohol dehydrogenase family. Quinone oxidoreductase subfamily.</text>
</comment>
<proteinExistence type="inferred from homology"/>
<gene>
    <name evidence="14" type="ORF">M430DRAFT_143195</name>
</gene>
<comment type="catalytic activity">
    <reaction evidence="12">
        <text>a 2,3-saturated acyl-[ACP] + NADP(+) = a (2E)-enoyl-[ACP] + NADPH + H(+)</text>
        <dbReference type="Rhea" id="RHEA:22564"/>
        <dbReference type="Rhea" id="RHEA-COMP:9925"/>
        <dbReference type="Rhea" id="RHEA-COMP:9926"/>
        <dbReference type="ChEBI" id="CHEBI:15378"/>
        <dbReference type="ChEBI" id="CHEBI:57783"/>
        <dbReference type="ChEBI" id="CHEBI:58349"/>
        <dbReference type="ChEBI" id="CHEBI:78784"/>
        <dbReference type="ChEBI" id="CHEBI:78785"/>
        <dbReference type="EC" id="1.3.1.104"/>
    </reaction>
</comment>
<dbReference type="EMBL" id="KZ679014">
    <property type="protein sequence ID" value="PSS12832.1"/>
    <property type="molecule type" value="Genomic_DNA"/>
</dbReference>
<evidence type="ECO:0000313" key="15">
    <source>
        <dbReference type="Proteomes" id="UP000241818"/>
    </source>
</evidence>
<dbReference type="Gene3D" id="3.90.180.10">
    <property type="entry name" value="Medium-chain alcohol dehydrogenases, catalytic domain"/>
    <property type="match status" value="1"/>
</dbReference>
<dbReference type="InterPro" id="IPR029032">
    <property type="entry name" value="AhpD-like"/>
</dbReference>
<evidence type="ECO:0000256" key="1">
    <source>
        <dbReference type="ARBA" id="ARBA00004173"/>
    </source>
</evidence>
<evidence type="ECO:0000256" key="9">
    <source>
        <dbReference type="ARBA" id="ARBA00023128"/>
    </source>
</evidence>
<keyword evidence="5" id="KW-0521">NADP</keyword>
<evidence type="ECO:0000256" key="11">
    <source>
        <dbReference type="ARBA" id="ARBA00038963"/>
    </source>
</evidence>
<reference evidence="14 15" key="1">
    <citation type="journal article" date="2018" name="New Phytol.">
        <title>Comparative genomics and transcriptomics depict ericoid mycorrhizal fungi as versatile saprotrophs and plant mutualists.</title>
        <authorList>
            <person name="Martino E."/>
            <person name="Morin E."/>
            <person name="Grelet G.A."/>
            <person name="Kuo A."/>
            <person name="Kohler A."/>
            <person name="Daghino S."/>
            <person name="Barry K.W."/>
            <person name="Cichocki N."/>
            <person name="Clum A."/>
            <person name="Dockter R.B."/>
            <person name="Hainaut M."/>
            <person name="Kuo R.C."/>
            <person name="LaButti K."/>
            <person name="Lindahl B.D."/>
            <person name="Lindquist E.A."/>
            <person name="Lipzen A."/>
            <person name="Khouja H.R."/>
            <person name="Magnuson J."/>
            <person name="Murat C."/>
            <person name="Ohm R.A."/>
            <person name="Singer S.W."/>
            <person name="Spatafora J.W."/>
            <person name="Wang M."/>
            <person name="Veneault-Fourrey C."/>
            <person name="Henrissat B."/>
            <person name="Grigoriev I.V."/>
            <person name="Martin F.M."/>
            <person name="Perotto S."/>
        </authorList>
    </citation>
    <scope>NUCLEOTIDE SEQUENCE [LARGE SCALE GENOMIC DNA]</scope>
    <source>
        <strain evidence="14 15">ATCC 22711</strain>
    </source>
</reference>
<dbReference type="Gene3D" id="3.40.50.720">
    <property type="entry name" value="NAD(P)-binding Rossmann-like Domain"/>
    <property type="match status" value="1"/>
</dbReference>